<name>A0A8B6SDI2_9EURY</name>
<dbReference type="Proteomes" id="UP000291831">
    <property type="component" value="Unassembled WGS sequence"/>
</dbReference>
<evidence type="ECO:0008006" key="3">
    <source>
        <dbReference type="Google" id="ProtNLM"/>
    </source>
</evidence>
<sequence>MRNNVIWNVFLILIVLAAIMSCVTSSASAADPSIVDTGISQQYVSVPLIDPVYVDKNREFRVWYSITNPNSSNMDVILGASIEDSTGGFTDDPAKDKTVTLTPGTTWYSRYFKMPADAIYGSYDVWFGIWDESMENQLDVVENTGCLIVANTPTLSYVPVAPSSGTPSDTYTYKAIYKDLNNRDPWNKKIYVDGTEHAMEYDRTL</sequence>
<gene>
    <name evidence="1" type="ORF">AEth_00391</name>
</gene>
<comment type="caution">
    <text evidence="1">The sequence shown here is derived from an EMBL/GenBank/DDBJ whole genome shotgun (WGS) entry which is preliminary data.</text>
</comment>
<dbReference type="EMBL" id="RPGO01000005">
    <property type="protein sequence ID" value="RZB32713.1"/>
    <property type="molecule type" value="Genomic_DNA"/>
</dbReference>
<dbReference type="AlphaFoldDB" id="A0A8B6SDI2"/>
<organism evidence="1 2">
    <name type="scientific">Candidatus Argoarchaeum ethanivorans</name>
    <dbReference type="NCBI Taxonomy" id="2608793"/>
    <lineage>
        <taxon>Archaea</taxon>
        <taxon>Methanobacteriati</taxon>
        <taxon>Methanobacteriota</taxon>
        <taxon>Stenosarchaea group</taxon>
        <taxon>Methanomicrobia</taxon>
        <taxon>Methanosarcinales</taxon>
        <taxon>Methanosarcinales incertae sedis</taxon>
        <taxon>GOM Arc I cluster</taxon>
        <taxon>Candidatus Argoarchaeum</taxon>
    </lineage>
</organism>
<evidence type="ECO:0000313" key="2">
    <source>
        <dbReference type="Proteomes" id="UP000291831"/>
    </source>
</evidence>
<accession>A0A8B6SDI2</accession>
<proteinExistence type="predicted"/>
<evidence type="ECO:0000313" key="1">
    <source>
        <dbReference type="EMBL" id="RZB32713.1"/>
    </source>
</evidence>
<reference evidence="2" key="1">
    <citation type="submission" date="2019-01" db="EMBL/GenBank/DDBJ databases">
        <title>Anaerobic oxidation of ethane by archaea from a marine hydrocarbon seep.</title>
        <authorList>
            <person name="Musat F."/>
        </authorList>
    </citation>
    <scope>NUCLEOTIDE SEQUENCE [LARGE SCALE GENOMIC DNA]</scope>
</reference>
<protein>
    <recommendedName>
        <fullName evidence="3">CARDB domain-containing protein</fullName>
    </recommendedName>
</protein>
<dbReference type="PROSITE" id="PS51257">
    <property type="entry name" value="PROKAR_LIPOPROTEIN"/>
    <property type="match status" value="1"/>
</dbReference>